<evidence type="ECO:0000313" key="2">
    <source>
        <dbReference type="Proteomes" id="UP001260773"/>
    </source>
</evidence>
<protein>
    <submittedName>
        <fullName evidence="1">Phage tail protein</fullName>
    </submittedName>
</protein>
<organism evidence="1 2">
    <name type="scientific">Enterococcus avium</name>
    <name type="common">Streptococcus avium</name>
    <dbReference type="NCBI Taxonomy" id="33945"/>
    <lineage>
        <taxon>Bacteria</taxon>
        <taxon>Bacillati</taxon>
        <taxon>Bacillota</taxon>
        <taxon>Bacilli</taxon>
        <taxon>Lactobacillales</taxon>
        <taxon>Enterococcaceae</taxon>
        <taxon>Enterococcus</taxon>
    </lineage>
</organism>
<dbReference type="EMBL" id="JARPWH010000058">
    <property type="protein sequence ID" value="MDT2403643.1"/>
    <property type="molecule type" value="Genomic_DNA"/>
</dbReference>
<comment type="caution">
    <text evidence="1">The sequence shown here is derived from an EMBL/GenBank/DDBJ whole genome shotgun (WGS) entry which is preliminary data.</text>
</comment>
<dbReference type="Proteomes" id="UP001260773">
    <property type="component" value="Unassembled WGS sequence"/>
</dbReference>
<evidence type="ECO:0000313" key="1">
    <source>
        <dbReference type="EMBL" id="MDT2403643.1"/>
    </source>
</evidence>
<dbReference type="NCBIfam" id="TIGR01603">
    <property type="entry name" value="maj_tail_phi13"/>
    <property type="match status" value="1"/>
</dbReference>
<dbReference type="InterPro" id="IPR006724">
    <property type="entry name" value="Phage_TTP"/>
</dbReference>
<dbReference type="Pfam" id="PF04630">
    <property type="entry name" value="Phage_TTP_1"/>
    <property type="match status" value="1"/>
</dbReference>
<accession>A0AAW8RUX4</accession>
<reference evidence="1" key="1">
    <citation type="submission" date="2023-03" db="EMBL/GenBank/DDBJ databases">
        <authorList>
            <person name="Shen W."/>
            <person name="Cai J."/>
        </authorList>
    </citation>
    <scope>NUCLEOTIDE SEQUENCE</scope>
    <source>
        <strain evidence="1">P33-2</strain>
    </source>
</reference>
<gene>
    <name evidence="1" type="ORF">P7D43_14810</name>
</gene>
<dbReference type="AlphaFoldDB" id="A0AAW8RUX4"/>
<sequence length="186" mass="19636">MATQGFDSVIFGVQSKKDDTLKELVADKSAGGAIEAKITGLGSTSNTIFASNVPFFIASKGVSAPKVTLDVADLLDGGIYQEVIGAEEVDGAHVIGANTEAPYTSLVLISGTKEGERLFMGMTKGKFSHPDIDLKTAEDKGVELQTDSIEGDFIADSRGYVYIAAVETETMTLDKFKALVFNTPGE</sequence>
<dbReference type="InterPro" id="IPR006490">
    <property type="entry name" value="Maj_tail_phi13"/>
</dbReference>
<proteinExistence type="predicted"/>
<name>A0AAW8RUX4_ENTAV</name>
<dbReference type="RefSeq" id="WP_048718764.1">
    <property type="nucleotide sequence ID" value="NZ_JAQLBS010000008.1"/>
</dbReference>